<dbReference type="EMBL" id="JANUHA010000007">
    <property type="protein sequence ID" value="MCS0597196.1"/>
    <property type="molecule type" value="Genomic_DNA"/>
</dbReference>
<dbReference type="Gene3D" id="3.40.50.720">
    <property type="entry name" value="NAD(P)-binding Rossmann-like Domain"/>
    <property type="match status" value="1"/>
</dbReference>
<keyword evidence="4" id="KW-1185">Reference proteome</keyword>
<reference evidence="3 4" key="1">
    <citation type="submission" date="2022-08" db="EMBL/GenBank/DDBJ databases">
        <title>Reclassification of Massilia species as members of the genera Telluria, Duganella, Pseudoduganella, Mokoshia gen. nov. and Zemynaea gen. nov. using orthogonal and non-orthogonal genome-based approaches.</title>
        <authorList>
            <person name="Bowman J.P."/>
        </authorList>
    </citation>
    <scope>NUCLEOTIDE SEQUENCE [LARGE SCALE GENOMIC DNA]</scope>
    <source>
        <strain evidence="3 4">JCM 31661</strain>
    </source>
</reference>
<proteinExistence type="predicted"/>
<dbReference type="Pfam" id="PF13478">
    <property type="entry name" value="XdhC_C"/>
    <property type="match status" value="1"/>
</dbReference>
<dbReference type="Proteomes" id="UP001206572">
    <property type="component" value="Unassembled WGS sequence"/>
</dbReference>
<name>A0ABT2AM16_9BURK</name>
<organism evidence="3 4">
    <name type="scientific">Massilia agri</name>
    <dbReference type="NCBI Taxonomy" id="1886785"/>
    <lineage>
        <taxon>Bacteria</taxon>
        <taxon>Pseudomonadati</taxon>
        <taxon>Pseudomonadota</taxon>
        <taxon>Betaproteobacteria</taxon>
        <taxon>Burkholderiales</taxon>
        <taxon>Oxalobacteraceae</taxon>
        <taxon>Telluria group</taxon>
        <taxon>Massilia</taxon>
    </lineage>
</organism>
<dbReference type="PANTHER" id="PTHR30388">
    <property type="entry name" value="ALDEHYDE OXIDOREDUCTASE MOLYBDENUM COFACTOR ASSEMBLY PROTEIN"/>
    <property type="match status" value="1"/>
</dbReference>
<feature type="domain" description="XdhC- CoxI" evidence="1">
    <location>
        <begin position="12"/>
        <end position="66"/>
    </location>
</feature>
<evidence type="ECO:0000313" key="4">
    <source>
        <dbReference type="Proteomes" id="UP001206572"/>
    </source>
</evidence>
<dbReference type="InterPro" id="IPR027051">
    <property type="entry name" value="XdhC_Rossmann_dom"/>
</dbReference>
<dbReference type="RefSeq" id="WP_258828214.1">
    <property type="nucleotide sequence ID" value="NZ_JANUHA010000007.1"/>
</dbReference>
<dbReference type="PANTHER" id="PTHR30388:SF6">
    <property type="entry name" value="XANTHINE DEHYDROGENASE SUBUNIT A-RELATED"/>
    <property type="match status" value="1"/>
</dbReference>
<protein>
    <submittedName>
        <fullName evidence="3">Xanthine dehydrogenase accessory protein XdhC</fullName>
    </submittedName>
</protein>
<evidence type="ECO:0000259" key="1">
    <source>
        <dbReference type="Pfam" id="PF02625"/>
    </source>
</evidence>
<evidence type="ECO:0000259" key="2">
    <source>
        <dbReference type="Pfam" id="PF13478"/>
    </source>
</evidence>
<gene>
    <name evidence="3" type="primary">xdhC</name>
    <name evidence="3" type="ORF">NX780_12655</name>
</gene>
<comment type="caution">
    <text evidence="3">The sequence shown here is derived from an EMBL/GenBank/DDBJ whole genome shotgun (WGS) entry which is preliminary data.</text>
</comment>
<evidence type="ECO:0000313" key="3">
    <source>
        <dbReference type="EMBL" id="MCS0597196.1"/>
    </source>
</evidence>
<dbReference type="SUPFAM" id="SSF51735">
    <property type="entry name" value="NAD(P)-binding Rossmann-fold domains"/>
    <property type="match status" value="1"/>
</dbReference>
<dbReference type="InterPro" id="IPR014308">
    <property type="entry name" value="Xanthine_DH_XdhC"/>
</dbReference>
<dbReference type="NCBIfam" id="TIGR02964">
    <property type="entry name" value="xanthine_xdhC"/>
    <property type="match status" value="1"/>
</dbReference>
<dbReference type="InterPro" id="IPR052698">
    <property type="entry name" value="MoCofactor_Util/Proc"/>
</dbReference>
<dbReference type="InterPro" id="IPR003777">
    <property type="entry name" value="XdhC_CoxI"/>
</dbReference>
<sequence length="365" mass="39180">MSDWLPRKLLAPAVLVTVARVEGSVPREPGARMLVDAEGFRGTIGGGHLEHRALEMARAMLEQGAVEACLERFPLGPKLGQCCGGIAWLAFEPADAQQLALLDRRRNEDTWRVVFVGWTAPPSARSAPVCAVANDAADHALVERADGKPASRGPVHPTLIDAAGRLLAGEHAPAFDPSAGTHVMEQDGRLWLVDAVLAPRAHLMLFGAGHVGAAIVRALSDLPCRVTWVDEREDLFPPSVPANVTVEATDTPEALVENAPQGTTFLVMTHSHALDLRLAHAILSRPGPLHNRDWFGLIGSDTKRRQFEHRLRERGVMDARIDAMVCPIGLPGIEGKAPAVIAASVAAQLLSVWEAASRQPEDSTE</sequence>
<feature type="domain" description="XdhC Rossmann" evidence="2">
    <location>
        <begin position="203"/>
        <end position="349"/>
    </location>
</feature>
<dbReference type="InterPro" id="IPR036291">
    <property type="entry name" value="NAD(P)-bd_dom_sf"/>
</dbReference>
<dbReference type="Pfam" id="PF02625">
    <property type="entry name" value="XdhC_CoxI"/>
    <property type="match status" value="1"/>
</dbReference>
<accession>A0ABT2AM16</accession>